<sequence length="167" mass="18758">MGLPTDLVDRVARIDALLRPIAQRPVDTTDPDWETRMRERPRPLDEAGVRADAEAALRELLARYEHGDDEDRDAVRALLERCSSFRWATHLPYAHTAEGFRQELLHLSARDQGHDTRDELLTLHDLCAQARRAGVDIRPLLLEVAALSSTEDKYGMGSVQALLRAAG</sequence>
<dbReference type="EMBL" id="LMWW01000047">
    <property type="protein sequence ID" value="KUN79584.1"/>
    <property type="molecule type" value="Genomic_DNA"/>
</dbReference>
<organism evidence="1 2">
    <name type="scientific">Streptomyces griseoruber</name>
    <dbReference type="NCBI Taxonomy" id="1943"/>
    <lineage>
        <taxon>Bacteria</taxon>
        <taxon>Bacillati</taxon>
        <taxon>Actinomycetota</taxon>
        <taxon>Actinomycetes</taxon>
        <taxon>Kitasatosporales</taxon>
        <taxon>Streptomycetaceae</taxon>
        <taxon>Streptomyces</taxon>
    </lineage>
</organism>
<dbReference type="AlphaFoldDB" id="A0A101SSV5"/>
<dbReference type="RefSeq" id="WP_055633956.1">
    <property type="nucleotide sequence ID" value="NZ_JBIRRP010000012.1"/>
</dbReference>
<accession>A0A101SSV5</accession>
<evidence type="ECO:0000313" key="1">
    <source>
        <dbReference type="EMBL" id="KUN79584.1"/>
    </source>
</evidence>
<dbReference type="Proteomes" id="UP000052982">
    <property type="component" value="Unassembled WGS sequence"/>
</dbReference>
<dbReference type="OrthoDB" id="3386207at2"/>
<gene>
    <name evidence="1" type="ORF">AQJ64_27980</name>
</gene>
<reference evidence="1 2" key="1">
    <citation type="submission" date="2015-10" db="EMBL/GenBank/DDBJ databases">
        <title>Draft genome sequence of Streptomyces griseoruber DSM 40281, type strain for the species Streptomyces griseoruber.</title>
        <authorList>
            <person name="Ruckert C."/>
            <person name="Winkler A."/>
            <person name="Kalinowski J."/>
            <person name="Kampfer P."/>
            <person name="Glaeser S."/>
        </authorList>
    </citation>
    <scope>NUCLEOTIDE SEQUENCE [LARGE SCALE GENOMIC DNA]</scope>
    <source>
        <strain evidence="1 2">DSM 40281</strain>
    </source>
</reference>
<keyword evidence="2" id="KW-1185">Reference proteome</keyword>
<proteinExistence type="predicted"/>
<comment type="caution">
    <text evidence="1">The sequence shown here is derived from an EMBL/GenBank/DDBJ whole genome shotgun (WGS) entry which is preliminary data.</text>
</comment>
<protein>
    <submittedName>
        <fullName evidence="1">Uncharacterized protein</fullName>
    </submittedName>
</protein>
<dbReference type="STRING" id="1943.AQJ64_27980"/>
<evidence type="ECO:0000313" key="2">
    <source>
        <dbReference type="Proteomes" id="UP000052982"/>
    </source>
</evidence>
<name>A0A101SSV5_9ACTN</name>